<reference evidence="1 3" key="1">
    <citation type="submission" date="2024-02" db="EMBL/GenBank/DDBJ databases">
        <authorList>
            <person name="Chen Y."/>
            <person name="Shah S."/>
            <person name="Dougan E. K."/>
            <person name="Thang M."/>
            <person name="Chan C."/>
        </authorList>
    </citation>
    <scope>NUCLEOTIDE SEQUENCE [LARGE SCALE GENOMIC DNA]</scope>
</reference>
<dbReference type="EMBL" id="CAXAMN010021995">
    <property type="protein sequence ID" value="CAK9065258.1"/>
    <property type="molecule type" value="Genomic_DNA"/>
</dbReference>
<dbReference type="EMBL" id="CAXAMN010021984">
    <property type="protein sequence ID" value="CAK9065143.1"/>
    <property type="molecule type" value="Genomic_DNA"/>
</dbReference>
<evidence type="ECO:0000313" key="1">
    <source>
        <dbReference type="EMBL" id="CAK9065143.1"/>
    </source>
</evidence>
<evidence type="ECO:0000313" key="3">
    <source>
        <dbReference type="Proteomes" id="UP001642484"/>
    </source>
</evidence>
<organism evidence="1 3">
    <name type="scientific">Durusdinium trenchii</name>
    <dbReference type="NCBI Taxonomy" id="1381693"/>
    <lineage>
        <taxon>Eukaryota</taxon>
        <taxon>Sar</taxon>
        <taxon>Alveolata</taxon>
        <taxon>Dinophyceae</taxon>
        <taxon>Suessiales</taxon>
        <taxon>Symbiodiniaceae</taxon>
        <taxon>Durusdinium</taxon>
    </lineage>
</organism>
<comment type="caution">
    <text evidence="1">The sequence shown here is derived from an EMBL/GenBank/DDBJ whole genome shotgun (WGS) entry which is preliminary data.</text>
</comment>
<sequence>MWILQLAILALGDDVVPDACDEIEFLQTPPLPLPPLKLEPQASDEPSLWSLSNPNPSIFEWRHTGYWSVDRVAARHIEVRKSAVTKLCSEEEKKQKIDEFSDLTESDFRTIKIGYLKVPLGYDKTKPASNITLQLRVSAMIGAAGPDAPLLLQHNGGPVTDDYGPLRSGWFGLEKNPLYEGIDQKYTLLGIQQLAAGHVGQ</sequence>
<protein>
    <submittedName>
        <fullName evidence="1">Uncharacterized protein</fullName>
    </submittedName>
</protein>
<dbReference type="Proteomes" id="UP001642484">
    <property type="component" value="Unassembled WGS sequence"/>
</dbReference>
<name>A0ABP0NMX6_9DINO</name>
<evidence type="ECO:0000313" key="2">
    <source>
        <dbReference type="EMBL" id="CAK9065258.1"/>
    </source>
</evidence>
<accession>A0ABP0NMX6</accession>
<proteinExistence type="predicted"/>
<gene>
    <name evidence="1" type="ORF">CCMP2556_LOCUS32026</name>
    <name evidence="2" type="ORF">CCMP2556_LOCUS32088</name>
</gene>
<keyword evidence="3" id="KW-1185">Reference proteome</keyword>